<dbReference type="AlphaFoldDB" id="A0A2T1GGD1"/>
<dbReference type="EMBL" id="PVWO01000119">
    <property type="protein sequence ID" value="PSB56564.1"/>
    <property type="molecule type" value="Genomic_DNA"/>
</dbReference>
<reference evidence="1 2" key="1">
    <citation type="submission" date="2018-03" db="EMBL/GenBank/DDBJ databases">
        <title>The ancient ancestry and fast evolution of plastids.</title>
        <authorList>
            <person name="Moore K.R."/>
            <person name="Magnabosco C."/>
            <person name="Momper L."/>
            <person name="Gold D.A."/>
            <person name="Bosak T."/>
            <person name="Fournier G.P."/>
        </authorList>
    </citation>
    <scope>NUCLEOTIDE SEQUENCE [LARGE SCALE GENOMIC DNA]</scope>
    <source>
        <strain evidence="1 2">CCALA 037</strain>
    </source>
</reference>
<keyword evidence="2" id="KW-1185">Reference proteome</keyword>
<accession>A0A2T1GGD1</accession>
<dbReference type="Proteomes" id="UP000238937">
    <property type="component" value="Unassembled WGS sequence"/>
</dbReference>
<organism evidence="1 2">
    <name type="scientific">Chamaesiphon polymorphus CCALA 037</name>
    <dbReference type="NCBI Taxonomy" id="2107692"/>
    <lineage>
        <taxon>Bacteria</taxon>
        <taxon>Bacillati</taxon>
        <taxon>Cyanobacteriota</taxon>
        <taxon>Cyanophyceae</taxon>
        <taxon>Gomontiellales</taxon>
        <taxon>Chamaesiphonaceae</taxon>
        <taxon>Chamaesiphon</taxon>
    </lineage>
</organism>
<sequence length="168" mass="19224">MGSKNKERLREFRRQQELQKGYEAIATPRPYWQDVDCTGIGALCIRIVSIDSGGITECWEIRQQEELKIFHSQGVPDNEILVVGMTPLAITHQELDTIIERFESLQLAPKIKTDPTGVLDGIWIVVRLEGGIQCSSQFKWVRGRCPESWLSLESIVLSLIDRFREIEP</sequence>
<evidence type="ECO:0000313" key="1">
    <source>
        <dbReference type="EMBL" id="PSB56564.1"/>
    </source>
</evidence>
<dbReference type="RefSeq" id="WP_106304361.1">
    <property type="nucleotide sequence ID" value="NZ_PVWO01000119.1"/>
</dbReference>
<gene>
    <name evidence="1" type="ORF">C7B77_11450</name>
</gene>
<evidence type="ECO:0000313" key="2">
    <source>
        <dbReference type="Proteomes" id="UP000238937"/>
    </source>
</evidence>
<name>A0A2T1GGD1_9CYAN</name>
<proteinExistence type="predicted"/>
<comment type="caution">
    <text evidence="1">The sequence shown here is derived from an EMBL/GenBank/DDBJ whole genome shotgun (WGS) entry which is preliminary data.</text>
</comment>
<protein>
    <submittedName>
        <fullName evidence="1">Uncharacterized protein</fullName>
    </submittedName>
</protein>